<dbReference type="Gene3D" id="1.10.8.50">
    <property type="match status" value="1"/>
</dbReference>
<protein>
    <recommendedName>
        <fullName evidence="5">Rqc2 homolog RqcH</fullName>
        <shortName evidence="5">RqcH</shortName>
    </recommendedName>
</protein>
<dbReference type="PANTHER" id="PTHR15239">
    <property type="entry name" value="NUCLEAR EXPORT MEDIATOR FACTOR NEMF"/>
    <property type="match status" value="1"/>
</dbReference>
<evidence type="ECO:0000313" key="8">
    <source>
        <dbReference type="Proteomes" id="UP000294545"/>
    </source>
</evidence>
<dbReference type="HAMAP" id="MF_00844_B">
    <property type="entry name" value="RqcH_B"/>
    <property type="match status" value="1"/>
</dbReference>
<dbReference type="GO" id="GO:0072344">
    <property type="term" value="P:rescue of stalled ribosome"/>
    <property type="evidence" value="ECO:0007669"/>
    <property type="project" value="UniProtKB-UniRule"/>
</dbReference>
<evidence type="ECO:0000256" key="5">
    <source>
        <dbReference type="HAMAP-Rule" id="MF_00844"/>
    </source>
</evidence>
<comment type="function">
    <text evidence="5">Key component of the ribosome quality control system (RQC), a ribosome-associated complex that mediates the extraction of incompletely synthesized nascent chains from stalled ribosomes and their subsequent degradation. RqcH recruits Ala-charged tRNA, and with RqcP directs the elongation of stalled nascent chains on 50S ribosomal subunits, leading to non-templated C-terminal alanine extensions (Ala tail). The Ala tail promotes nascent chain degradation. May add between 1 and at least 8 Ala residues. Binds to stalled 50S ribosomal subunits.</text>
</comment>
<evidence type="ECO:0000259" key="6">
    <source>
        <dbReference type="Pfam" id="PF05670"/>
    </source>
</evidence>
<comment type="similarity">
    <text evidence="5">Belongs to the NEMF family.</text>
</comment>
<dbReference type="GO" id="GO:0043023">
    <property type="term" value="F:ribosomal large subunit binding"/>
    <property type="evidence" value="ECO:0007669"/>
    <property type="project" value="UniProtKB-UniRule"/>
</dbReference>
<keyword evidence="2 5" id="KW-0699">rRNA-binding</keyword>
<dbReference type="SUPFAM" id="SSF46946">
    <property type="entry name" value="S13-like H2TH domain"/>
    <property type="match status" value="1"/>
</dbReference>
<dbReference type="Pfam" id="PF05670">
    <property type="entry name" value="NFACT-R_1"/>
    <property type="match status" value="1"/>
</dbReference>
<keyword evidence="4 5" id="KW-0648">Protein biosynthesis</keyword>
<evidence type="ECO:0000256" key="4">
    <source>
        <dbReference type="ARBA" id="ARBA00022917"/>
    </source>
</evidence>
<dbReference type="InterPro" id="IPR043682">
    <property type="entry name" value="RqcH_bacterial"/>
</dbReference>
<dbReference type="EMBL" id="SMGQ01000011">
    <property type="protein sequence ID" value="TCK98344.1"/>
    <property type="molecule type" value="Genomic_DNA"/>
</dbReference>
<dbReference type="OrthoDB" id="9766163at2"/>
<dbReference type="Pfam" id="PF05833">
    <property type="entry name" value="NFACT_N"/>
    <property type="match status" value="1"/>
</dbReference>
<dbReference type="AlphaFoldDB" id="A0A4R1N2V8"/>
<proteinExistence type="inferred from homology"/>
<dbReference type="Gene3D" id="2.30.310.10">
    <property type="entry name" value="ibrinogen binding protein from staphylococcus aureus domain"/>
    <property type="match status" value="1"/>
</dbReference>
<keyword evidence="1 5" id="KW-0820">tRNA-binding</keyword>
<feature type="domain" description="NFACT RNA-binding" evidence="6">
    <location>
        <begin position="460"/>
        <end position="551"/>
    </location>
</feature>
<dbReference type="InterPro" id="IPR010979">
    <property type="entry name" value="Ribosomal_uS13-like_H2TH"/>
</dbReference>
<dbReference type="PANTHER" id="PTHR15239:SF6">
    <property type="entry name" value="RIBOSOME QUALITY CONTROL COMPLEX SUBUNIT NEMF"/>
    <property type="match status" value="1"/>
</dbReference>
<accession>A0A4R1N2V8</accession>
<keyword evidence="3 5" id="KW-0694">RNA-binding</keyword>
<evidence type="ECO:0000256" key="1">
    <source>
        <dbReference type="ARBA" id="ARBA00022555"/>
    </source>
</evidence>
<keyword evidence="5" id="KW-0175">Coiled coil</keyword>
<dbReference type="GO" id="GO:1990112">
    <property type="term" value="C:RQC complex"/>
    <property type="evidence" value="ECO:0007669"/>
    <property type="project" value="TreeGrafter"/>
</dbReference>
<dbReference type="GO" id="GO:0000049">
    <property type="term" value="F:tRNA binding"/>
    <property type="evidence" value="ECO:0007669"/>
    <property type="project" value="UniProtKB-UniRule"/>
</dbReference>
<feature type="coiled-coil region" evidence="5">
    <location>
        <begin position="382"/>
        <end position="416"/>
    </location>
</feature>
<evidence type="ECO:0000313" key="7">
    <source>
        <dbReference type="EMBL" id="TCK98344.1"/>
    </source>
</evidence>
<dbReference type="InterPro" id="IPR051608">
    <property type="entry name" value="RQC_Subunit_NEMF"/>
</dbReference>
<dbReference type="RefSeq" id="WP_132280743.1">
    <property type="nucleotide sequence ID" value="NZ_SMGQ01000011.1"/>
</dbReference>
<sequence>MALDGVVIANVVSELNEKLLNGRISKVYQPENDELLLVIKNNRGTYKLVLSAQASLPLLYLTDENKTNPMTPPNFCMFLRKHIGSGKIIKITQPNFERIVEFHIEHLNELGDLCTKRLIIEIMGRHSNIIFCDDHLILESIKHISHNISSVREVLPGREYVYPPNQNKKNPLEISDNDFKNIFVNNTQPVYKAIYTSLNGISPLIAQEICFRAQIDANHNAKDLDSDEIELLLTAFTTIMMKVKNNVFEPSIYYQNDMPTDFSGFKLDSLSALNSEVYDSISTVLQDFYGSKAILGRIKQKSTDIRKILSNALERSYKKYDLQVKQLQDTSKREQCKLYGELILSNAYTIKQGQTQVDVLNYYDNTTINIPLDPTLTAAQNSKKYYDRYNKLKRTYEALNTQVEETKKELAHLESINNALDFADKEDDLIHIKKELIEYGYIKKKLKEKKTNNLPSHPIHYISSDGYDIYVGKNNAQNDYLSFKFASNNDWWFHTKDFPGSHVIVKSKGDELPDKTLEEAAAVAAYYSKARQSSKVSVDYTLKKHLKKPNGSKPGFVIYHTNYSMLADPSIKGLELVTN</sequence>
<dbReference type="InterPro" id="IPR008532">
    <property type="entry name" value="NFACT_RNA-bd"/>
</dbReference>
<keyword evidence="8" id="KW-1185">Reference proteome</keyword>
<gene>
    <name evidence="5" type="primary">rqcH</name>
    <name evidence="7" type="ORF">EDC19_0764</name>
</gene>
<comment type="subunit">
    <text evidence="5">Associates with stalled 50S ribosomal subunits. Binds to RqcP.</text>
</comment>
<dbReference type="Proteomes" id="UP000294545">
    <property type="component" value="Unassembled WGS sequence"/>
</dbReference>
<dbReference type="FunFam" id="2.30.310.10:FF:000004">
    <property type="entry name" value="Fibronectin-binding protein A"/>
    <property type="match status" value="1"/>
</dbReference>
<dbReference type="GO" id="GO:0019843">
    <property type="term" value="F:rRNA binding"/>
    <property type="evidence" value="ECO:0007669"/>
    <property type="project" value="UniProtKB-UniRule"/>
</dbReference>
<comment type="caution">
    <text evidence="7">The sequence shown here is derived from an EMBL/GenBank/DDBJ whole genome shotgun (WGS) entry which is preliminary data.</text>
</comment>
<name>A0A4R1N2V8_9FIRM</name>
<evidence type="ECO:0000256" key="3">
    <source>
        <dbReference type="ARBA" id="ARBA00022884"/>
    </source>
</evidence>
<reference evidence="7 8" key="1">
    <citation type="submission" date="2019-03" db="EMBL/GenBank/DDBJ databases">
        <title>Genomic Encyclopedia of Type Strains, Phase IV (KMG-IV): sequencing the most valuable type-strain genomes for metagenomic binning, comparative biology and taxonomic classification.</title>
        <authorList>
            <person name="Goeker M."/>
        </authorList>
    </citation>
    <scope>NUCLEOTIDE SEQUENCE [LARGE SCALE GENOMIC DNA]</scope>
    <source>
        <strain evidence="7 8">DSM 24176</strain>
    </source>
</reference>
<organism evidence="7 8">
    <name type="scientific">Natranaerovirga hydrolytica</name>
    <dbReference type="NCBI Taxonomy" id="680378"/>
    <lineage>
        <taxon>Bacteria</taxon>
        <taxon>Bacillati</taxon>
        <taxon>Bacillota</taxon>
        <taxon>Clostridia</taxon>
        <taxon>Lachnospirales</taxon>
        <taxon>Natranaerovirgaceae</taxon>
        <taxon>Natranaerovirga</taxon>
    </lineage>
</organism>
<evidence type="ECO:0000256" key="2">
    <source>
        <dbReference type="ARBA" id="ARBA00022730"/>
    </source>
</evidence>